<evidence type="ECO:0000256" key="2">
    <source>
        <dbReference type="ARBA" id="ARBA00006739"/>
    </source>
</evidence>
<gene>
    <name evidence="6" type="ORF">ICC18_15975</name>
</gene>
<dbReference type="EMBL" id="JACVVD010000005">
    <property type="protein sequence ID" value="MBD0381621.1"/>
    <property type="molecule type" value="Genomic_DNA"/>
</dbReference>
<evidence type="ECO:0000313" key="6">
    <source>
        <dbReference type="EMBL" id="MBD0381621.1"/>
    </source>
</evidence>
<keyword evidence="4" id="KW-0808">Transferase</keyword>
<dbReference type="CDD" id="cd04186">
    <property type="entry name" value="GT_2_like_c"/>
    <property type="match status" value="1"/>
</dbReference>
<keyword evidence="3" id="KW-0328">Glycosyltransferase</keyword>
<keyword evidence="7" id="KW-1185">Reference proteome</keyword>
<dbReference type="PANTHER" id="PTHR43179:SF12">
    <property type="entry name" value="GALACTOFURANOSYLTRANSFERASE GLFT2"/>
    <property type="match status" value="1"/>
</dbReference>
<evidence type="ECO:0000259" key="5">
    <source>
        <dbReference type="Pfam" id="PF00535"/>
    </source>
</evidence>
<protein>
    <submittedName>
        <fullName evidence="6">Glycosyltransferase family 2 protein</fullName>
    </submittedName>
</protein>
<dbReference type="SUPFAM" id="SSF53448">
    <property type="entry name" value="Nucleotide-diphospho-sugar transferases"/>
    <property type="match status" value="1"/>
</dbReference>
<dbReference type="PANTHER" id="PTHR43179">
    <property type="entry name" value="RHAMNOSYLTRANSFERASE WBBL"/>
    <property type="match status" value="1"/>
</dbReference>
<sequence>MKKGTKRAVAATKSVANVKTKYNEAFNKGYNRGYDLAHDDAYQSGWHAGASSLVQPFQGTSIIIVTTNDQRMHLQNCIESIYQHTPEPFEIIVIDNASSDDTAEYLKSLTGKIRYRVFEKNLGFAGGTNQGLKLARGKTLLFLNNDTIVTQNWLTNMLACLYSNEKFGLVGPMTNYISGDQLLETNYTSTEEMHRFAEAFNQSNPGKWQTTGRLTGFCVLMRREVFNRLGYLDEGFEIGNCEDDDFGFRTRLMGLELVIAKDTFIHHVGSVSIKALGERFEEVYGKNLDFYSKKWGDTHNLFSQVQSMLDGASVSMNDFYPTHMVVRGVTPQLYWIENGIRHPISDDSGLASSRVSQVDLRGWQMGMPITGQEVQLKLEELGRQERLNEQLPEGKLLIDQEGGIYQVKSGKLHRFVGDLALTYWNLALRQKAPVRRGTLQRNAHGLPIIAPAVIVANNV</sequence>
<proteinExistence type="inferred from homology"/>
<dbReference type="Gene3D" id="3.90.550.10">
    <property type="entry name" value="Spore Coat Polysaccharide Biosynthesis Protein SpsA, Chain A"/>
    <property type="match status" value="1"/>
</dbReference>
<dbReference type="InterPro" id="IPR029044">
    <property type="entry name" value="Nucleotide-diphossugar_trans"/>
</dbReference>
<evidence type="ECO:0000256" key="4">
    <source>
        <dbReference type="ARBA" id="ARBA00022679"/>
    </source>
</evidence>
<dbReference type="Proteomes" id="UP000650466">
    <property type="component" value="Unassembled WGS sequence"/>
</dbReference>
<evidence type="ECO:0000313" key="7">
    <source>
        <dbReference type="Proteomes" id="UP000650466"/>
    </source>
</evidence>
<accession>A0A926KRL8</accession>
<dbReference type="AlphaFoldDB" id="A0A926KRL8"/>
<name>A0A926KRL8_9BACL</name>
<reference evidence="6" key="1">
    <citation type="submission" date="2020-09" db="EMBL/GenBank/DDBJ databases">
        <title>Draft Genome Sequence of Paenibacillus sp. WST5.</title>
        <authorList>
            <person name="Bao Z."/>
        </authorList>
    </citation>
    <scope>NUCLEOTIDE SEQUENCE</scope>
    <source>
        <strain evidence="6">WST5</strain>
    </source>
</reference>
<dbReference type="InterPro" id="IPR001173">
    <property type="entry name" value="Glyco_trans_2-like"/>
</dbReference>
<dbReference type="RefSeq" id="WP_188175430.1">
    <property type="nucleotide sequence ID" value="NZ_JACVVD010000005.1"/>
</dbReference>
<feature type="domain" description="Glycosyltransferase 2-like" evidence="5">
    <location>
        <begin position="61"/>
        <end position="229"/>
    </location>
</feature>
<comment type="caution">
    <text evidence="6">The sequence shown here is derived from an EMBL/GenBank/DDBJ whole genome shotgun (WGS) entry which is preliminary data.</text>
</comment>
<evidence type="ECO:0000256" key="3">
    <source>
        <dbReference type="ARBA" id="ARBA00022676"/>
    </source>
</evidence>
<comment type="similarity">
    <text evidence="2">Belongs to the glycosyltransferase 2 family.</text>
</comment>
<dbReference type="Pfam" id="PF00535">
    <property type="entry name" value="Glycos_transf_2"/>
    <property type="match status" value="1"/>
</dbReference>
<dbReference type="GO" id="GO:0016757">
    <property type="term" value="F:glycosyltransferase activity"/>
    <property type="evidence" value="ECO:0007669"/>
    <property type="project" value="UniProtKB-KW"/>
</dbReference>
<comment type="pathway">
    <text evidence="1">Cell wall biogenesis; cell wall polysaccharide biosynthesis.</text>
</comment>
<organism evidence="6 7">
    <name type="scientific">Paenibacillus sedimenti</name>
    <dbReference type="NCBI Taxonomy" id="2770274"/>
    <lineage>
        <taxon>Bacteria</taxon>
        <taxon>Bacillati</taxon>
        <taxon>Bacillota</taxon>
        <taxon>Bacilli</taxon>
        <taxon>Bacillales</taxon>
        <taxon>Paenibacillaceae</taxon>
        <taxon>Paenibacillus</taxon>
    </lineage>
</organism>
<evidence type="ECO:0000256" key="1">
    <source>
        <dbReference type="ARBA" id="ARBA00004776"/>
    </source>
</evidence>